<comment type="caution">
    <text evidence="18">The sequence shown here is derived from an EMBL/GenBank/DDBJ whole genome shotgun (WGS) entry which is preliminary data.</text>
</comment>
<keyword evidence="14 16" id="KW-0961">Cell wall biogenesis/degradation</keyword>
<keyword evidence="8 16" id="KW-0274">FAD</keyword>
<accession>A0A0R1XJ50</accession>
<evidence type="ECO:0000256" key="3">
    <source>
        <dbReference type="ARBA" id="ARBA00004496"/>
    </source>
</evidence>
<dbReference type="NCBIfam" id="NF010480">
    <property type="entry name" value="PRK13905.1"/>
    <property type="match status" value="1"/>
</dbReference>
<dbReference type="GO" id="GO:0071555">
    <property type="term" value="P:cell wall organization"/>
    <property type="evidence" value="ECO:0007669"/>
    <property type="project" value="UniProtKB-KW"/>
</dbReference>
<dbReference type="PROSITE" id="PS51387">
    <property type="entry name" value="FAD_PCMH"/>
    <property type="match status" value="1"/>
</dbReference>
<keyword evidence="5 16" id="KW-0963">Cytoplasm</keyword>
<dbReference type="InterPro" id="IPR016167">
    <property type="entry name" value="FAD-bd_PCMH_sub1"/>
</dbReference>
<keyword evidence="13 16" id="KW-0131">Cell cycle</keyword>
<comment type="catalytic activity">
    <reaction evidence="15 16">
        <text>UDP-N-acetyl-alpha-D-muramate + NADP(+) = UDP-N-acetyl-3-O-(1-carboxyvinyl)-alpha-D-glucosamine + NADPH + H(+)</text>
        <dbReference type="Rhea" id="RHEA:12248"/>
        <dbReference type="ChEBI" id="CHEBI:15378"/>
        <dbReference type="ChEBI" id="CHEBI:57783"/>
        <dbReference type="ChEBI" id="CHEBI:58349"/>
        <dbReference type="ChEBI" id="CHEBI:68483"/>
        <dbReference type="ChEBI" id="CHEBI:70757"/>
        <dbReference type="EC" id="1.3.1.98"/>
    </reaction>
</comment>
<dbReference type="InterPro" id="IPR036635">
    <property type="entry name" value="MurB_C_sf"/>
</dbReference>
<dbReference type="InterPro" id="IPR036318">
    <property type="entry name" value="FAD-bd_PCMH-like_sf"/>
</dbReference>
<dbReference type="GO" id="GO:0071949">
    <property type="term" value="F:FAD binding"/>
    <property type="evidence" value="ECO:0007669"/>
    <property type="project" value="InterPro"/>
</dbReference>
<evidence type="ECO:0000256" key="8">
    <source>
        <dbReference type="ARBA" id="ARBA00022827"/>
    </source>
</evidence>
<dbReference type="GO" id="GO:0009252">
    <property type="term" value="P:peptidoglycan biosynthetic process"/>
    <property type="evidence" value="ECO:0007669"/>
    <property type="project" value="UniProtKB-UniRule"/>
</dbReference>
<dbReference type="GO" id="GO:0005829">
    <property type="term" value="C:cytosol"/>
    <property type="evidence" value="ECO:0007669"/>
    <property type="project" value="TreeGrafter"/>
</dbReference>
<evidence type="ECO:0000256" key="4">
    <source>
        <dbReference type="ARBA" id="ARBA00004752"/>
    </source>
</evidence>
<proteinExistence type="inferred from homology"/>
<dbReference type="PATRIC" id="fig|1423782.4.peg.1336"/>
<dbReference type="InterPro" id="IPR016166">
    <property type="entry name" value="FAD-bd_PCMH"/>
</dbReference>
<comment type="similarity">
    <text evidence="16">Belongs to the MurB family.</text>
</comment>
<reference evidence="18 19" key="1">
    <citation type="journal article" date="2015" name="Genome Announc.">
        <title>Expanding the biotechnology potential of lactobacilli through comparative genomics of 213 strains and associated genera.</title>
        <authorList>
            <person name="Sun Z."/>
            <person name="Harris H.M."/>
            <person name="McCann A."/>
            <person name="Guo C."/>
            <person name="Argimon S."/>
            <person name="Zhang W."/>
            <person name="Yang X."/>
            <person name="Jeffery I.B."/>
            <person name="Cooney J.C."/>
            <person name="Kagawa T.F."/>
            <person name="Liu W."/>
            <person name="Song Y."/>
            <person name="Salvetti E."/>
            <person name="Wrobel A."/>
            <person name="Rasinkangas P."/>
            <person name="Parkhill J."/>
            <person name="Rea M.C."/>
            <person name="O'Sullivan O."/>
            <person name="Ritari J."/>
            <person name="Douillard F.P."/>
            <person name="Paul Ross R."/>
            <person name="Yang R."/>
            <person name="Briner A.E."/>
            <person name="Felis G.E."/>
            <person name="de Vos W.M."/>
            <person name="Barrangou R."/>
            <person name="Klaenhammer T.R."/>
            <person name="Caufield P.W."/>
            <person name="Cui Y."/>
            <person name="Zhang H."/>
            <person name="O'Toole P.W."/>
        </authorList>
    </citation>
    <scope>NUCLEOTIDE SEQUENCE [LARGE SCALE GENOMIC DNA]</scope>
    <source>
        <strain evidence="18 19">DSM 6035</strain>
    </source>
</reference>
<keyword evidence="9 16" id="KW-0521">NADP</keyword>
<name>A0A0R1XJ50_9LACO</name>
<comment type="cofactor">
    <cofactor evidence="1 16">
        <name>FAD</name>
        <dbReference type="ChEBI" id="CHEBI:57692"/>
    </cofactor>
</comment>
<evidence type="ECO:0000256" key="7">
    <source>
        <dbReference type="ARBA" id="ARBA00022630"/>
    </source>
</evidence>
<evidence type="ECO:0000256" key="11">
    <source>
        <dbReference type="ARBA" id="ARBA00022984"/>
    </source>
</evidence>
<evidence type="ECO:0000256" key="14">
    <source>
        <dbReference type="ARBA" id="ARBA00023316"/>
    </source>
</evidence>
<feature type="active site" evidence="16">
    <location>
        <position position="309"/>
    </location>
</feature>
<dbReference type="GO" id="GO:0008762">
    <property type="term" value="F:UDP-N-acetylmuramate dehydrogenase activity"/>
    <property type="evidence" value="ECO:0007669"/>
    <property type="project" value="UniProtKB-UniRule"/>
</dbReference>
<organism evidence="18 19">
    <name type="scientific">Limosilactobacillus panis DSM 6035</name>
    <dbReference type="NCBI Taxonomy" id="1423782"/>
    <lineage>
        <taxon>Bacteria</taxon>
        <taxon>Bacillati</taxon>
        <taxon>Bacillota</taxon>
        <taxon>Bacilli</taxon>
        <taxon>Lactobacillales</taxon>
        <taxon>Lactobacillaceae</taxon>
        <taxon>Limosilactobacillus</taxon>
    </lineage>
</organism>
<dbReference type="PANTHER" id="PTHR21071">
    <property type="entry name" value="UDP-N-ACETYLENOLPYRUVOYLGLUCOSAMINE REDUCTASE"/>
    <property type="match status" value="1"/>
</dbReference>
<evidence type="ECO:0000256" key="5">
    <source>
        <dbReference type="ARBA" id="ARBA00022490"/>
    </source>
</evidence>
<dbReference type="Gene3D" id="3.90.78.10">
    <property type="entry name" value="UDP-N-acetylenolpyruvoylglucosamine reductase, C-terminal domain"/>
    <property type="match status" value="1"/>
</dbReference>
<evidence type="ECO:0000256" key="10">
    <source>
        <dbReference type="ARBA" id="ARBA00022960"/>
    </source>
</evidence>
<dbReference type="GO" id="GO:0051301">
    <property type="term" value="P:cell division"/>
    <property type="evidence" value="ECO:0007669"/>
    <property type="project" value="UniProtKB-KW"/>
</dbReference>
<evidence type="ECO:0000256" key="15">
    <source>
        <dbReference type="ARBA" id="ARBA00048914"/>
    </source>
</evidence>
<protein>
    <recommendedName>
        <fullName evidence="16">UDP-N-acetylenolpyruvoylglucosamine reductase</fullName>
        <ecNumber evidence="16">1.3.1.98</ecNumber>
    </recommendedName>
    <alternativeName>
        <fullName evidence="16">UDP-N-acetylmuramate dehydrogenase</fullName>
    </alternativeName>
</protein>
<evidence type="ECO:0000256" key="12">
    <source>
        <dbReference type="ARBA" id="ARBA00023002"/>
    </source>
</evidence>
<keyword evidence="11 16" id="KW-0573">Peptidoglycan synthesis</keyword>
<evidence type="ECO:0000313" key="19">
    <source>
        <dbReference type="Proteomes" id="UP000051412"/>
    </source>
</evidence>
<evidence type="ECO:0000313" key="18">
    <source>
        <dbReference type="EMBL" id="KRM29525.1"/>
    </source>
</evidence>
<feature type="active site" evidence="16">
    <location>
        <position position="189"/>
    </location>
</feature>
<dbReference type="HAMAP" id="MF_00037">
    <property type="entry name" value="MurB"/>
    <property type="match status" value="1"/>
</dbReference>
<dbReference type="NCBIfam" id="TIGR00179">
    <property type="entry name" value="murB"/>
    <property type="match status" value="1"/>
</dbReference>
<keyword evidence="19" id="KW-1185">Reference proteome</keyword>
<dbReference type="Pfam" id="PF01565">
    <property type="entry name" value="FAD_binding_4"/>
    <property type="match status" value="1"/>
</dbReference>
<dbReference type="STRING" id="1423782.FD32_GL001278"/>
<dbReference type="SUPFAM" id="SSF56176">
    <property type="entry name" value="FAD-binding/transporter-associated domain-like"/>
    <property type="match status" value="1"/>
</dbReference>
<dbReference type="GO" id="GO:0008360">
    <property type="term" value="P:regulation of cell shape"/>
    <property type="evidence" value="ECO:0007669"/>
    <property type="project" value="UniProtKB-KW"/>
</dbReference>
<dbReference type="UniPathway" id="UPA00219"/>
<evidence type="ECO:0000256" key="1">
    <source>
        <dbReference type="ARBA" id="ARBA00001974"/>
    </source>
</evidence>
<dbReference type="EMBL" id="AZGM01000022">
    <property type="protein sequence ID" value="KRM29525.1"/>
    <property type="molecule type" value="Genomic_DNA"/>
</dbReference>
<dbReference type="InterPro" id="IPR006094">
    <property type="entry name" value="Oxid_FAD_bind_N"/>
</dbReference>
<comment type="function">
    <text evidence="2 16">Cell wall formation.</text>
</comment>
<comment type="pathway">
    <text evidence="4 16">Cell wall biogenesis; peptidoglycan biosynthesis.</text>
</comment>
<dbReference type="PANTHER" id="PTHR21071:SF4">
    <property type="entry name" value="UDP-N-ACETYLENOLPYRUVOYLGLUCOSAMINE REDUCTASE"/>
    <property type="match status" value="1"/>
</dbReference>
<comment type="subcellular location">
    <subcellularLocation>
        <location evidence="3 16">Cytoplasm</location>
    </subcellularLocation>
</comment>
<sequence length="316" mass="34437">MLQYYRKLKRNNQKMRNNEMANLMNEFPSIEIKQDEPLMYYTYTHTGGPADWLAFPKNVDEVKQLVDYARTHQVPLTVLGNASNLIVKDGGIEGLVLILTKMDAITVDHNEVTAQAGAAYIKTTEVARDHSLTGLEFAAGIPGSVGGAIFMNAGAYGGETKMVASSATVLFPDGTIKKMSNQELDFGYRHSSIQDSHGIVLDATFTLQAGVHDEIAAKMKELNDRRTAKQPLDLPSCGSVFKRPQGYFAGKLIHDAGLQGYTAGGAQVSKKHAGFIVNIDHGTAADYVAVIHHVQATVKKKYGVALQTEVRIIGRN</sequence>
<keyword evidence="7 16" id="KW-0285">Flavoprotein</keyword>
<dbReference type="Proteomes" id="UP000051412">
    <property type="component" value="Unassembled WGS sequence"/>
</dbReference>
<keyword evidence="12 16" id="KW-0560">Oxidoreductase</keyword>
<keyword evidence="10 16" id="KW-0133">Cell shape</keyword>
<dbReference type="InterPro" id="IPR011601">
    <property type="entry name" value="MurB_C"/>
</dbReference>
<feature type="active site" description="Proton donor" evidence="16">
    <location>
        <position position="239"/>
    </location>
</feature>
<dbReference type="Gene3D" id="3.30.465.10">
    <property type="match status" value="1"/>
</dbReference>
<dbReference type="Gene3D" id="3.30.43.10">
    <property type="entry name" value="Uridine Diphospho-n-acetylenolpyruvylglucosamine Reductase, domain 2"/>
    <property type="match status" value="1"/>
</dbReference>
<dbReference type="InterPro" id="IPR016169">
    <property type="entry name" value="FAD-bd_PCMH_sub2"/>
</dbReference>
<dbReference type="AlphaFoldDB" id="A0A0R1XJ50"/>
<dbReference type="SUPFAM" id="SSF56194">
    <property type="entry name" value="Uridine diphospho-N-Acetylenolpyruvylglucosamine reductase, MurB, C-terminal domain"/>
    <property type="match status" value="1"/>
</dbReference>
<evidence type="ECO:0000259" key="17">
    <source>
        <dbReference type="PROSITE" id="PS51387"/>
    </source>
</evidence>
<evidence type="ECO:0000256" key="6">
    <source>
        <dbReference type="ARBA" id="ARBA00022618"/>
    </source>
</evidence>
<evidence type="ECO:0000256" key="16">
    <source>
        <dbReference type="HAMAP-Rule" id="MF_00037"/>
    </source>
</evidence>
<gene>
    <name evidence="16" type="primary">murB</name>
    <name evidence="18" type="ORF">FD32_GL001278</name>
</gene>
<dbReference type="EC" id="1.3.1.98" evidence="16"/>
<dbReference type="InterPro" id="IPR003170">
    <property type="entry name" value="MurB"/>
</dbReference>
<keyword evidence="6 16" id="KW-0132">Cell division</keyword>
<evidence type="ECO:0000256" key="13">
    <source>
        <dbReference type="ARBA" id="ARBA00023306"/>
    </source>
</evidence>
<feature type="domain" description="FAD-binding PCMH-type" evidence="17">
    <location>
        <begin position="45"/>
        <end position="210"/>
    </location>
</feature>
<evidence type="ECO:0000256" key="9">
    <source>
        <dbReference type="ARBA" id="ARBA00022857"/>
    </source>
</evidence>
<evidence type="ECO:0000256" key="2">
    <source>
        <dbReference type="ARBA" id="ARBA00003921"/>
    </source>
</evidence>
<dbReference type="Pfam" id="PF02873">
    <property type="entry name" value="MurB_C"/>
    <property type="match status" value="1"/>
</dbReference>